<keyword evidence="3 5" id="KW-0659">Purine metabolism</keyword>
<dbReference type="SUPFAM" id="SSF55620">
    <property type="entry name" value="Tetrahydrobiopterin biosynthesis enzymes-like"/>
    <property type="match status" value="2"/>
</dbReference>
<feature type="binding site" evidence="7">
    <location>
        <position position="288"/>
    </location>
    <ligand>
        <name>urate</name>
        <dbReference type="ChEBI" id="CHEBI:17775"/>
    </ligand>
</feature>
<dbReference type="PRINTS" id="PR00093">
    <property type="entry name" value="URICASE"/>
</dbReference>
<dbReference type="RefSeq" id="XP_025362682.1">
    <property type="nucleotide sequence ID" value="XM_025506018.1"/>
</dbReference>
<dbReference type="GeneID" id="37027841"/>
<dbReference type="GO" id="GO:0004846">
    <property type="term" value="F:urate oxidase activity"/>
    <property type="evidence" value="ECO:0007669"/>
    <property type="project" value="UniProtKB-EC"/>
</dbReference>
<dbReference type="PANTHER" id="PTHR42874:SF1">
    <property type="entry name" value="URICASE"/>
    <property type="match status" value="1"/>
</dbReference>
<reference evidence="9 10" key="1">
    <citation type="journal article" date="2018" name="Mol. Biol. Evol.">
        <title>Broad Genomic Sampling Reveals a Smut Pathogenic Ancestry of the Fungal Clade Ustilaginomycotina.</title>
        <authorList>
            <person name="Kijpornyongpan T."/>
            <person name="Mondo S.J."/>
            <person name="Barry K."/>
            <person name="Sandor L."/>
            <person name="Lee J."/>
            <person name="Lipzen A."/>
            <person name="Pangilinan J."/>
            <person name="LaButti K."/>
            <person name="Hainaut M."/>
            <person name="Henrissat B."/>
            <person name="Grigoriev I.V."/>
            <person name="Spatafora J.W."/>
            <person name="Aime M.C."/>
        </authorList>
    </citation>
    <scope>NUCLEOTIDE SEQUENCE [LARGE SCALE GENOMIC DNA]</scope>
    <source>
        <strain evidence="9 10">MCA 5214</strain>
    </source>
</reference>
<gene>
    <name evidence="9" type="ORF">BDZ90DRAFT_231832</name>
</gene>
<dbReference type="GO" id="GO:0019628">
    <property type="term" value="P:urate catabolic process"/>
    <property type="evidence" value="ECO:0007669"/>
    <property type="project" value="UniProtKB-UniPathway"/>
</dbReference>
<feature type="binding site" evidence="7">
    <location>
        <position position="183"/>
    </location>
    <ligand>
        <name>5-hydroxyisourate</name>
        <dbReference type="ChEBI" id="CHEBI:18072"/>
    </ligand>
</feature>
<feature type="binding site" evidence="7">
    <location>
        <position position="200"/>
    </location>
    <ligand>
        <name>urate</name>
        <dbReference type="ChEBI" id="CHEBI:17775"/>
    </ligand>
</feature>
<dbReference type="OrthoDB" id="9992118at2759"/>
<dbReference type="AlphaFoldDB" id="A0A316URX4"/>
<feature type="binding site" evidence="7">
    <location>
        <position position="69"/>
    </location>
    <ligand>
        <name>urate</name>
        <dbReference type="ChEBI" id="CHEBI:17775"/>
    </ligand>
</feature>
<name>A0A316URX4_9BASI</name>
<dbReference type="EMBL" id="KZ819666">
    <property type="protein sequence ID" value="PWN28070.1"/>
    <property type="molecule type" value="Genomic_DNA"/>
</dbReference>
<dbReference type="PIRSF" id="PIRSF000241">
    <property type="entry name" value="Urate_oxidase"/>
    <property type="match status" value="1"/>
</dbReference>
<feature type="binding site" evidence="7">
    <location>
        <position position="200"/>
    </location>
    <ligand>
        <name>5-hydroxyisourate</name>
        <dbReference type="ChEBI" id="CHEBI:18072"/>
    </ligand>
</feature>
<comment type="similarity">
    <text evidence="2 5 8">Belongs to the uricase family.</text>
</comment>
<evidence type="ECO:0000256" key="5">
    <source>
        <dbReference type="PIRNR" id="PIRNR000241"/>
    </source>
</evidence>
<feature type="binding site" evidence="7">
    <location>
        <position position="183"/>
    </location>
    <ligand>
        <name>urate</name>
        <dbReference type="ChEBI" id="CHEBI:17775"/>
    </ligand>
</feature>
<evidence type="ECO:0000256" key="1">
    <source>
        <dbReference type="ARBA" id="ARBA00004831"/>
    </source>
</evidence>
<comment type="catalytic activity">
    <reaction evidence="5 8">
        <text>urate + O2 + H2O = 5-hydroxyisourate + H2O2</text>
        <dbReference type="Rhea" id="RHEA:21368"/>
        <dbReference type="ChEBI" id="CHEBI:15377"/>
        <dbReference type="ChEBI" id="CHEBI:15379"/>
        <dbReference type="ChEBI" id="CHEBI:16240"/>
        <dbReference type="ChEBI" id="CHEBI:17775"/>
        <dbReference type="ChEBI" id="CHEBI:18072"/>
        <dbReference type="EC" id="1.7.3.3"/>
    </reaction>
</comment>
<dbReference type="GO" id="GO:0005777">
    <property type="term" value="C:peroxisome"/>
    <property type="evidence" value="ECO:0007669"/>
    <property type="project" value="UniProtKB-SubCell"/>
</dbReference>
<feature type="active site" description="Charge relay system" evidence="6">
    <location>
        <position position="290"/>
    </location>
</feature>
<feature type="active site" description="Charge relay system" evidence="6">
    <location>
        <position position="22"/>
    </location>
</feature>
<organism evidence="9 10">
    <name type="scientific">Jaminaea rosea</name>
    <dbReference type="NCBI Taxonomy" id="1569628"/>
    <lineage>
        <taxon>Eukaryota</taxon>
        <taxon>Fungi</taxon>
        <taxon>Dikarya</taxon>
        <taxon>Basidiomycota</taxon>
        <taxon>Ustilaginomycotina</taxon>
        <taxon>Exobasidiomycetes</taxon>
        <taxon>Microstromatales</taxon>
        <taxon>Microstromatales incertae sedis</taxon>
        <taxon>Jaminaea</taxon>
    </lineage>
</organism>
<evidence type="ECO:0000256" key="4">
    <source>
        <dbReference type="ARBA" id="ARBA00023002"/>
    </source>
</evidence>
<feature type="binding site" evidence="7">
    <location>
        <position position="259"/>
    </location>
    <ligand>
        <name>5-hydroxyisourate</name>
        <dbReference type="ChEBI" id="CHEBI:18072"/>
    </ligand>
</feature>
<evidence type="ECO:0000256" key="8">
    <source>
        <dbReference type="RuleBase" id="RU004455"/>
    </source>
</evidence>
<protein>
    <recommendedName>
        <fullName evidence="5 8">Uricase</fullName>
        <ecNumber evidence="5 8">1.7.3.3</ecNumber>
    </recommendedName>
    <alternativeName>
        <fullName evidence="5">Urate oxidase</fullName>
    </alternativeName>
</protein>
<feature type="binding site" evidence="7">
    <location>
        <position position="259"/>
    </location>
    <ligand>
        <name>urate</name>
        <dbReference type="ChEBI" id="CHEBI:17775"/>
    </ligand>
</feature>
<dbReference type="NCBIfam" id="TIGR03383">
    <property type="entry name" value="urate_oxi"/>
    <property type="match status" value="1"/>
</dbReference>
<feature type="binding site" evidence="7">
    <location>
        <position position="70"/>
    </location>
    <ligand>
        <name>5-hydroxyisourate</name>
        <dbReference type="ChEBI" id="CHEBI:18072"/>
    </ligand>
</feature>
<feature type="active site" description="Charge relay system" evidence="6">
    <location>
        <position position="69"/>
    </location>
</feature>
<proteinExistence type="inferred from homology"/>
<dbReference type="PANTHER" id="PTHR42874">
    <property type="entry name" value="URICASE"/>
    <property type="match status" value="1"/>
</dbReference>
<dbReference type="EC" id="1.7.3.3" evidence="5 8"/>
<feature type="binding site" evidence="7">
    <location>
        <position position="70"/>
    </location>
    <ligand>
        <name>urate</name>
        <dbReference type="ChEBI" id="CHEBI:17775"/>
    </ligand>
</feature>
<dbReference type="STRING" id="1569628.A0A316URX4"/>
<sequence length="330" mass="35975">MTSSGPTRDSSPFALQSFSYGKSLVRLLRVVRHTPTHHHIVEYTVATLLSGPSLASSYTEGDNSLVVATDSQKNTVHFLAKTLPPEEVLCPEKFALRIAAHFPTKYAHIEKCEVEVVSHKWSRIKLDEAGANEEEHSFVRDGEEKRTVQVVAEQQGSDKAIAITKLQSGLKDLLLLKSGGSAFHSFLRDEFTTLREVNDRIFSTAVDCRYDYALPAASSAGIVDSLIASHDFDGIASSIRQSTLRIFSHTDTGAAAASVQATLHLMATTALSAPENAAVDSIEYALPNKHYVPIDLKWAGLENMKEDEAEVFLPQADPSGLIKAKVGRKA</sequence>
<dbReference type="GO" id="GO:0006145">
    <property type="term" value="P:purine nucleobase catabolic process"/>
    <property type="evidence" value="ECO:0007669"/>
    <property type="project" value="TreeGrafter"/>
</dbReference>
<evidence type="ECO:0000256" key="7">
    <source>
        <dbReference type="PIRSR" id="PIRSR000241-2"/>
    </source>
</evidence>
<comment type="pathway">
    <text evidence="1 5">Purine metabolism; urate degradation; (S)-allantoin from urate: step 1/3.</text>
</comment>
<keyword evidence="5" id="KW-0576">Peroxisome</keyword>
<feature type="binding site" evidence="7">
    <location>
        <position position="69"/>
    </location>
    <ligand>
        <name>O2</name>
        <dbReference type="ChEBI" id="CHEBI:15379"/>
    </ligand>
</feature>
<feature type="binding site" evidence="7">
    <location>
        <position position="288"/>
    </location>
    <ligand>
        <name>5-hydroxyisourate</name>
        <dbReference type="ChEBI" id="CHEBI:18072"/>
    </ligand>
</feature>
<evidence type="ECO:0000313" key="9">
    <source>
        <dbReference type="EMBL" id="PWN28070.1"/>
    </source>
</evidence>
<dbReference type="Gene3D" id="3.10.270.10">
    <property type="entry name" value="Urate Oxidase"/>
    <property type="match status" value="1"/>
</dbReference>
<comment type="subcellular location">
    <subcellularLocation>
        <location evidence="5">Peroxisome</location>
    </subcellularLocation>
</comment>
<dbReference type="Pfam" id="PF01014">
    <property type="entry name" value="Uricase"/>
    <property type="match status" value="2"/>
</dbReference>
<evidence type="ECO:0000256" key="6">
    <source>
        <dbReference type="PIRSR" id="PIRSR000241-1"/>
    </source>
</evidence>
<evidence type="ECO:0000256" key="3">
    <source>
        <dbReference type="ARBA" id="ARBA00022631"/>
    </source>
</evidence>
<accession>A0A316URX4</accession>
<dbReference type="Proteomes" id="UP000245884">
    <property type="component" value="Unassembled WGS sequence"/>
</dbReference>
<feature type="binding site" evidence="7">
    <location>
        <position position="288"/>
    </location>
    <ligand>
        <name>O2</name>
        <dbReference type="ChEBI" id="CHEBI:15379"/>
    </ligand>
</feature>
<comment type="function">
    <text evidence="5 8">Catalyzes the oxidation of uric acid to 5-hydroxyisourate, which is further processed to form (S)-allantoin.</text>
</comment>
<dbReference type="UniPathway" id="UPA00394">
    <property type="reaction ID" value="UER00650"/>
</dbReference>
<keyword evidence="10" id="KW-1185">Reference proteome</keyword>
<keyword evidence="4 5" id="KW-0560">Oxidoreductase</keyword>
<feature type="binding site" evidence="7">
    <location>
        <position position="69"/>
    </location>
    <ligand>
        <name>5-hydroxyisourate</name>
        <dbReference type="ChEBI" id="CHEBI:18072"/>
    </ligand>
</feature>
<evidence type="ECO:0000313" key="10">
    <source>
        <dbReference type="Proteomes" id="UP000245884"/>
    </source>
</evidence>
<feature type="binding site" evidence="7">
    <location>
        <position position="260"/>
    </location>
    <ligand>
        <name>5-hydroxyisourate</name>
        <dbReference type="ChEBI" id="CHEBI:18072"/>
    </ligand>
</feature>
<dbReference type="InterPro" id="IPR002042">
    <property type="entry name" value="Uricase"/>
</dbReference>
<evidence type="ECO:0000256" key="2">
    <source>
        <dbReference type="ARBA" id="ARBA00009760"/>
    </source>
</evidence>
<feature type="binding site" evidence="7">
    <location>
        <position position="260"/>
    </location>
    <ligand>
        <name>urate</name>
        <dbReference type="ChEBI" id="CHEBI:17775"/>
    </ligand>
</feature>